<name>A0ABY9P2J0_9GAMM</name>
<organism evidence="1 2">
    <name type="scientific">Lysobacter yananisis</name>
    <dbReference type="NCBI Taxonomy" id="1003114"/>
    <lineage>
        <taxon>Bacteria</taxon>
        <taxon>Pseudomonadati</taxon>
        <taxon>Pseudomonadota</taxon>
        <taxon>Gammaproteobacteria</taxon>
        <taxon>Lysobacterales</taxon>
        <taxon>Lysobacteraceae</taxon>
        <taxon>Lysobacter</taxon>
    </lineage>
</organism>
<evidence type="ECO:0000313" key="2">
    <source>
        <dbReference type="Proteomes" id="UP001229313"/>
    </source>
</evidence>
<dbReference type="Proteomes" id="UP001229313">
    <property type="component" value="Chromosome"/>
</dbReference>
<dbReference type="EMBL" id="CP133568">
    <property type="protein sequence ID" value="WMT01187.1"/>
    <property type="molecule type" value="Genomic_DNA"/>
</dbReference>
<proteinExistence type="predicted"/>
<sequence length="78" mass="9089">MILLLYTLNFVRSWDDQYAKTLHMVKTGSGIIYSPEELKFAIEEALRSSEDLQAWGRLPHSDEVLRDFFSRILRGLSN</sequence>
<keyword evidence="2" id="KW-1185">Reference proteome</keyword>
<evidence type="ECO:0000313" key="1">
    <source>
        <dbReference type="EMBL" id="WMT01187.1"/>
    </source>
</evidence>
<accession>A0ABY9P2J0</accession>
<dbReference type="RefSeq" id="WP_250449499.1">
    <property type="nucleotide sequence ID" value="NZ_CP133568.1"/>
</dbReference>
<protein>
    <submittedName>
        <fullName evidence="1">Uncharacterized protein</fullName>
    </submittedName>
</protein>
<reference evidence="1 2" key="1">
    <citation type="submission" date="2023-08" db="EMBL/GenBank/DDBJ databases">
        <title>The whole genome sequence of Lysobacter yananisis.</title>
        <authorList>
            <person name="Sun H."/>
        </authorList>
    </citation>
    <scope>NUCLEOTIDE SEQUENCE [LARGE SCALE GENOMIC DNA]</scope>
    <source>
        <strain evidence="1 2">SNNU513</strain>
    </source>
</reference>
<gene>
    <name evidence="1" type="ORF">RDV84_14400</name>
</gene>